<evidence type="ECO:0000313" key="3">
    <source>
        <dbReference type="Proteomes" id="UP000559027"/>
    </source>
</evidence>
<dbReference type="EMBL" id="JAACJO010000018">
    <property type="protein sequence ID" value="KAF5348826.1"/>
    <property type="molecule type" value="Genomic_DNA"/>
</dbReference>
<name>A0A8H5CXA3_9AGAR</name>
<proteinExistence type="predicted"/>
<dbReference type="AlphaFoldDB" id="A0A8H5CXA3"/>
<dbReference type="Proteomes" id="UP000559027">
    <property type="component" value="Unassembled WGS sequence"/>
</dbReference>
<gene>
    <name evidence="2" type="ORF">D9756_009807</name>
</gene>
<evidence type="ECO:0000313" key="2">
    <source>
        <dbReference type="EMBL" id="KAF5348826.1"/>
    </source>
</evidence>
<feature type="region of interest" description="Disordered" evidence="1">
    <location>
        <begin position="216"/>
        <end position="237"/>
    </location>
</feature>
<dbReference type="OrthoDB" id="10259640at2759"/>
<protein>
    <submittedName>
        <fullName evidence="2">Uncharacterized protein</fullName>
    </submittedName>
</protein>
<feature type="compositionally biased region" description="Acidic residues" evidence="1">
    <location>
        <begin position="132"/>
        <end position="152"/>
    </location>
</feature>
<comment type="caution">
    <text evidence="2">The sequence shown here is derived from an EMBL/GenBank/DDBJ whole genome shotgun (WGS) entry which is preliminary data.</text>
</comment>
<feature type="region of interest" description="Disordered" evidence="1">
    <location>
        <begin position="102"/>
        <end position="181"/>
    </location>
</feature>
<keyword evidence="3" id="KW-1185">Reference proteome</keyword>
<reference evidence="2 3" key="1">
    <citation type="journal article" date="2020" name="ISME J.">
        <title>Uncovering the hidden diversity of litter-decomposition mechanisms in mushroom-forming fungi.</title>
        <authorList>
            <person name="Floudas D."/>
            <person name="Bentzer J."/>
            <person name="Ahren D."/>
            <person name="Johansson T."/>
            <person name="Persson P."/>
            <person name="Tunlid A."/>
        </authorList>
    </citation>
    <scope>NUCLEOTIDE SEQUENCE [LARGE SCALE GENOMIC DNA]</scope>
    <source>
        <strain evidence="2 3">CBS 146.42</strain>
    </source>
</reference>
<sequence length="237" mass="26776">MGFQRTLSALLSHLPKSRQTLPFSAAQTPRFDRIKLRALRISRKTWHSRIQKLNISANEHSYRTCDPYTFKKNKSIFKIDELPVERFAGSFSLPGAPKVKVLSKEAAKRRKNASRTTEEAEARKANEKSVDFDESDGPDDSSEGSEESDSEDVSSGKDQVDEGAPVSGKAKKARAVRTKYDRMFERKNQNILSEHYSKLISHDDASDSEDDFIMLNKQTMTSTTSTRPIKNIQTPSE</sequence>
<feature type="compositionally biased region" description="Basic and acidic residues" evidence="1">
    <location>
        <begin position="116"/>
        <end position="131"/>
    </location>
</feature>
<evidence type="ECO:0000256" key="1">
    <source>
        <dbReference type="SAM" id="MobiDB-lite"/>
    </source>
</evidence>
<organism evidence="2 3">
    <name type="scientific">Leucocoprinus leucothites</name>
    <dbReference type="NCBI Taxonomy" id="201217"/>
    <lineage>
        <taxon>Eukaryota</taxon>
        <taxon>Fungi</taxon>
        <taxon>Dikarya</taxon>
        <taxon>Basidiomycota</taxon>
        <taxon>Agaricomycotina</taxon>
        <taxon>Agaricomycetes</taxon>
        <taxon>Agaricomycetidae</taxon>
        <taxon>Agaricales</taxon>
        <taxon>Agaricineae</taxon>
        <taxon>Agaricaceae</taxon>
        <taxon>Leucocoprinus</taxon>
    </lineage>
</organism>
<accession>A0A8H5CXA3</accession>